<keyword evidence="2" id="KW-1133">Transmembrane helix</keyword>
<feature type="region of interest" description="Disordered" evidence="1">
    <location>
        <begin position="220"/>
        <end position="260"/>
    </location>
</feature>
<keyword evidence="2" id="KW-0812">Transmembrane</keyword>
<feature type="compositionally biased region" description="Low complexity" evidence="1">
    <location>
        <begin position="230"/>
        <end position="244"/>
    </location>
</feature>
<evidence type="ECO:0000256" key="2">
    <source>
        <dbReference type="SAM" id="Phobius"/>
    </source>
</evidence>
<name>A0A410T787_9CAUD</name>
<protein>
    <submittedName>
        <fullName evidence="3">Uncharacterized protein</fullName>
    </submittedName>
</protein>
<evidence type="ECO:0000256" key="1">
    <source>
        <dbReference type="SAM" id="MobiDB-lite"/>
    </source>
</evidence>
<feature type="compositionally biased region" description="Polar residues" evidence="1">
    <location>
        <begin position="251"/>
        <end position="260"/>
    </location>
</feature>
<feature type="transmembrane region" description="Helical" evidence="2">
    <location>
        <begin position="120"/>
        <end position="138"/>
    </location>
</feature>
<organism evidence="3 4">
    <name type="scientific">Campylobacter phage CP20</name>
    <dbReference type="NCBI Taxonomy" id="2506428"/>
    <lineage>
        <taxon>Viruses</taxon>
        <taxon>Duplodnaviria</taxon>
        <taxon>Heunggongvirae</taxon>
        <taxon>Uroviricota</taxon>
        <taxon>Caudoviricetes</taxon>
        <taxon>Connertonviridae</taxon>
        <taxon>Firehammervirus</taxon>
        <taxon>Firehammervirus CPt10</taxon>
    </lineage>
</organism>
<dbReference type="Proteomes" id="UP000290538">
    <property type="component" value="Segment"/>
</dbReference>
<keyword evidence="2" id="KW-0472">Membrane</keyword>
<feature type="transmembrane region" description="Helical" evidence="2">
    <location>
        <begin position="34"/>
        <end position="57"/>
    </location>
</feature>
<evidence type="ECO:0000313" key="3">
    <source>
        <dbReference type="EMBL" id="QAU04852.1"/>
    </source>
</evidence>
<proteinExistence type="predicted"/>
<sequence length="260" mass="29284">MYLNKETNEFTYTAKEIKSDYFTNKLNKNIKGTAGYVIFFGIFTAVCLIFQCLDYIIDYYIPGSSIFNKNFQVPMETLTTLYATLCCVYVGVDRTTSVIATFKGTKDSANYGNPERNRHIIIQNFFICSLALILNRFFDANLGLEPLLVSFGGSIILYVSGQKIVYQASKFAPEKDINKNGIDDRIENNKDLINVLNEAVKNDRHFKVYYIDPRGSESLEFDSNPGANTPSIPNAPIEPNPIESVIEPINPESNLIESKS</sequence>
<feature type="transmembrane region" description="Helical" evidence="2">
    <location>
        <begin position="144"/>
        <end position="161"/>
    </location>
</feature>
<reference evidence="3 4" key="1">
    <citation type="submission" date="2019-01" db="EMBL/GenBank/DDBJ databases">
        <title>Complete genome sequence of Campylobacter bacteriophage CP20.</title>
        <authorList>
            <person name="Connerton I.F."/>
        </authorList>
    </citation>
    <scope>NUCLEOTIDE SEQUENCE [LARGE SCALE GENOMIC DNA]</scope>
</reference>
<accession>A0A410T787</accession>
<dbReference type="EMBL" id="MK408758">
    <property type="protein sequence ID" value="QAU04852.1"/>
    <property type="molecule type" value="Genomic_DNA"/>
</dbReference>
<evidence type="ECO:0000313" key="4">
    <source>
        <dbReference type="Proteomes" id="UP000290538"/>
    </source>
</evidence>